<dbReference type="STRING" id="151894.SAMN04488524_0214"/>
<dbReference type="InterPro" id="IPR039425">
    <property type="entry name" value="RNA_pol_sigma-70-like"/>
</dbReference>
<gene>
    <name evidence="7" type="ORF">SAMN04488524_0214</name>
</gene>
<dbReference type="SUPFAM" id="SSF88659">
    <property type="entry name" value="Sigma3 and sigma4 domains of RNA polymerase sigma factors"/>
    <property type="match status" value="1"/>
</dbReference>
<dbReference type="Pfam" id="PF08281">
    <property type="entry name" value="Sigma70_r4_2"/>
    <property type="match status" value="1"/>
</dbReference>
<dbReference type="NCBIfam" id="TIGR02985">
    <property type="entry name" value="Sig70_bacteroi1"/>
    <property type="match status" value="1"/>
</dbReference>
<dbReference type="Proteomes" id="UP000192756">
    <property type="component" value="Unassembled WGS sequence"/>
</dbReference>
<keyword evidence="4" id="KW-0804">Transcription</keyword>
<dbReference type="EMBL" id="FWXT01000001">
    <property type="protein sequence ID" value="SMC40237.1"/>
    <property type="molecule type" value="Genomic_DNA"/>
</dbReference>
<accession>A0A1W1YVL7</accession>
<dbReference type="Gene3D" id="1.10.1740.10">
    <property type="match status" value="1"/>
</dbReference>
<evidence type="ECO:0000256" key="4">
    <source>
        <dbReference type="ARBA" id="ARBA00023163"/>
    </source>
</evidence>
<dbReference type="InterPro" id="IPR013249">
    <property type="entry name" value="RNA_pol_sigma70_r4_t2"/>
</dbReference>
<name>A0A1W1YVL7_9SPHI</name>
<dbReference type="AlphaFoldDB" id="A0A1W1YVL7"/>
<comment type="similarity">
    <text evidence="1">Belongs to the sigma-70 factor family. ECF subfamily.</text>
</comment>
<dbReference type="Gene3D" id="1.10.10.10">
    <property type="entry name" value="Winged helix-like DNA-binding domain superfamily/Winged helix DNA-binding domain"/>
    <property type="match status" value="1"/>
</dbReference>
<organism evidence="7 8">
    <name type="scientific">Pedobacter africanus</name>
    <dbReference type="NCBI Taxonomy" id="151894"/>
    <lineage>
        <taxon>Bacteria</taxon>
        <taxon>Pseudomonadati</taxon>
        <taxon>Bacteroidota</taxon>
        <taxon>Sphingobacteriia</taxon>
        <taxon>Sphingobacteriales</taxon>
        <taxon>Sphingobacteriaceae</taxon>
        <taxon>Pedobacter</taxon>
    </lineage>
</organism>
<dbReference type="Pfam" id="PF04542">
    <property type="entry name" value="Sigma70_r2"/>
    <property type="match status" value="1"/>
</dbReference>
<dbReference type="PANTHER" id="PTHR43133">
    <property type="entry name" value="RNA POLYMERASE ECF-TYPE SIGMA FACTO"/>
    <property type="match status" value="1"/>
</dbReference>
<protein>
    <submittedName>
        <fullName evidence="7">RNA polymerase sigma-70 factor, ECF subfamily</fullName>
    </submittedName>
</protein>
<dbReference type="InterPro" id="IPR036388">
    <property type="entry name" value="WH-like_DNA-bd_sf"/>
</dbReference>
<evidence type="ECO:0000259" key="6">
    <source>
        <dbReference type="Pfam" id="PF08281"/>
    </source>
</evidence>
<dbReference type="SUPFAM" id="SSF88946">
    <property type="entry name" value="Sigma2 domain of RNA polymerase sigma factors"/>
    <property type="match status" value="1"/>
</dbReference>
<evidence type="ECO:0000256" key="3">
    <source>
        <dbReference type="ARBA" id="ARBA00023082"/>
    </source>
</evidence>
<dbReference type="InterPro" id="IPR013325">
    <property type="entry name" value="RNA_pol_sigma_r2"/>
</dbReference>
<dbReference type="GO" id="GO:0003677">
    <property type="term" value="F:DNA binding"/>
    <property type="evidence" value="ECO:0007669"/>
    <property type="project" value="InterPro"/>
</dbReference>
<dbReference type="GO" id="GO:0006352">
    <property type="term" value="P:DNA-templated transcription initiation"/>
    <property type="evidence" value="ECO:0007669"/>
    <property type="project" value="InterPro"/>
</dbReference>
<evidence type="ECO:0000259" key="5">
    <source>
        <dbReference type="Pfam" id="PF04542"/>
    </source>
</evidence>
<dbReference type="PANTHER" id="PTHR43133:SF46">
    <property type="entry name" value="RNA POLYMERASE SIGMA-70 FACTOR ECF SUBFAMILY"/>
    <property type="match status" value="1"/>
</dbReference>
<evidence type="ECO:0000256" key="1">
    <source>
        <dbReference type="ARBA" id="ARBA00010641"/>
    </source>
</evidence>
<proteinExistence type="inferred from homology"/>
<dbReference type="GO" id="GO:0016987">
    <property type="term" value="F:sigma factor activity"/>
    <property type="evidence" value="ECO:0007669"/>
    <property type="project" value="UniProtKB-KW"/>
</dbReference>
<dbReference type="InterPro" id="IPR014284">
    <property type="entry name" value="RNA_pol_sigma-70_dom"/>
</dbReference>
<keyword evidence="8" id="KW-1185">Reference proteome</keyword>
<dbReference type="InterPro" id="IPR014327">
    <property type="entry name" value="RNA_pol_sigma70_bacteroid"/>
</dbReference>
<evidence type="ECO:0000313" key="7">
    <source>
        <dbReference type="EMBL" id="SMC40237.1"/>
    </source>
</evidence>
<dbReference type="InterPro" id="IPR013324">
    <property type="entry name" value="RNA_pol_sigma_r3/r4-like"/>
</dbReference>
<dbReference type="InterPro" id="IPR007627">
    <property type="entry name" value="RNA_pol_sigma70_r2"/>
</dbReference>
<evidence type="ECO:0000313" key="8">
    <source>
        <dbReference type="Proteomes" id="UP000192756"/>
    </source>
</evidence>
<evidence type="ECO:0000256" key="2">
    <source>
        <dbReference type="ARBA" id="ARBA00023015"/>
    </source>
</evidence>
<dbReference type="CDD" id="cd06171">
    <property type="entry name" value="Sigma70_r4"/>
    <property type="match status" value="1"/>
</dbReference>
<keyword evidence="3" id="KW-0731">Sigma factor</keyword>
<dbReference type="NCBIfam" id="TIGR02937">
    <property type="entry name" value="sigma70-ECF"/>
    <property type="match status" value="1"/>
</dbReference>
<sequence>MTLTEKKSKQKHNNLLIRPIFLPHLQNLGYRKKRRKCVKFVNTYHWSLRILEETYQKDLLVKLSHGDEQAFNALYKAYSPPLYYRVLRMVKNADIADELLQELFIKLWDKRNTLDTEKSFQAYMYTVAQNLVYNYFRKVANDQSLIQSLIVNSADHYLDGQELLENKETAGILQKAIDQLSPQRKQAFQLCKIEGRSYDEAAGIMGISVATVNSHITKSLQTIKAYLLKNQDTTLLLMTVYTINVLKS</sequence>
<feature type="domain" description="RNA polymerase sigma-70 region 2" evidence="5">
    <location>
        <begin position="74"/>
        <end position="138"/>
    </location>
</feature>
<feature type="domain" description="RNA polymerase sigma factor 70 region 4 type 2" evidence="6">
    <location>
        <begin position="172"/>
        <end position="221"/>
    </location>
</feature>
<keyword evidence="2" id="KW-0805">Transcription regulation</keyword>
<reference evidence="8" key="1">
    <citation type="submission" date="2017-04" db="EMBL/GenBank/DDBJ databases">
        <authorList>
            <person name="Varghese N."/>
            <person name="Submissions S."/>
        </authorList>
    </citation>
    <scope>NUCLEOTIDE SEQUENCE [LARGE SCALE GENOMIC DNA]</scope>
    <source>
        <strain evidence="8">DSM 12126</strain>
    </source>
</reference>